<dbReference type="AlphaFoldDB" id="A0A9P5P6L5"/>
<sequence>MIGEETASSAKLIPAAFTRRLPNIATERAAYNAEAYIFWFMYVMSIVLKDRFENPFYYTHACALRDIMSTTIQFTITKAEIETLRISIINWVYMSLMFRYGYYYRYMLQRLPLCLLVIHALLHIPDDILWCGPSSSTWSFYGERFCGHLQNQLGSRSAPYANLANRLIYSAYLTQIVCRYDLAAELALPNDENILRPPHNKKYLPPPDEYCRVVKYFKEIMNADEGTIKKHLPLSALGETWGKVHIKSHGDAICTSVASIPAKNWSRGSAAVLLRRSKPIYKAQIYYWELNKILVCKIPDNSFWSDLRNTELMAFPDVTPCQTHGKDAATEVVLYRKSTAPIVTDLRAVAAVVGRVYTRGSYGIIDRSNGLVDPIFSED</sequence>
<dbReference type="EMBL" id="JADNRY010000411">
    <property type="protein sequence ID" value="KAF9056917.1"/>
    <property type="molecule type" value="Genomic_DNA"/>
</dbReference>
<dbReference type="Proteomes" id="UP000772434">
    <property type="component" value="Unassembled WGS sequence"/>
</dbReference>
<evidence type="ECO:0000313" key="1">
    <source>
        <dbReference type="EMBL" id="KAF9056917.1"/>
    </source>
</evidence>
<organism evidence="1 2">
    <name type="scientific">Rhodocollybia butyracea</name>
    <dbReference type="NCBI Taxonomy" id="206335"/>
    <lineage>
        <taxon>Eukaryota</taxon>
        <taxon>Fungi</taxon>
        <taxon>Dikarya</taxon>
        <taxon>Basidiomycota</taxon>
        <taxon>Agaricomycotina</taxon>
        <taxon>Agaricomycetes</taxon>
        <taxon>Agaricomycetidae</taxon>
        <taxon>Agaricales</taxon>
        <taxon>Marasmiineae</taxon>
        <taxon>Omphalotaceae</taxon>
        <taxon>Rhodocollybia</taxon>
    </lineage>
</organism>
<keyword evidence="2" id="KW-1185">Reference proteome</keyword>
<accession>A0A9P5P6L5</accession>
<gene>
    <name evidence="1" type="ORF">BDP27DRAFT_1241866</name>
</gene>
<name>A0A9P5P6L5_9AGAR</name>
<evidence type="ECO:0000313" key="2">
    <source>
        <dbReference type="Proteomes" id="UP000772434"/>
    </source>
</evidence>
<proteinExistence type="predicted"/>
<reference evidence="1" key="1">
    <citation type="submission" date="2020-11" db="EMBL/GenBank/DDBJ databases">
        <authorList>
            <consortium name="DOE Joint Genome Institute"/>
            <person name="Ahrendt S."/>
            <person name="Riley R."/>
            <person name="Andreopoulos W."/>
            <person name="Labutti K."/>
            <person name="Pangilinan J."/>
            <person name="Ruiz-Duenas F.J."/>
            <person name="Barrasa J.M."/>
            <person name="Sanchez-Garcia M."/>
            <person name="Camarero S."/>
            <person name="Miyauchi S."/>
            <person name="Serrano A."/>
            <person name="Linde D."/>
            <person name="Babiker R."/>
            <person name="Drula E."/>
            <person name="Ayuso-Fernandez I."/>
            <person name="Pacheco R."/>
            <person name="Padilla G."/>
            <person name="Ferreira P."/>
            <person name="Barriuso J."/>
            <person name="Kellner H."/>
            <person name="Castanera R."/>
            <person name="Alfaro M."/>
            <person name="Ramirez L."/>
            <person name="Pisabarro A.G."/>
            <person name="Kuo A."/>
            <person name="Tritt A."/>
            <person name="Lipzen A."/>
            <person name="He G."/>
            <person name="Yan M."/>
            <person name="Ng V."/>
            <person name="Cullen D."/>
            <person name="Martin F."/>
            <person name="Rosso M.-N."/>
            <person name="Henrissat B."/>
            <person name="Hibbett D."/>
            <person name="Martinez A.T."/>
            <person name="Grigoriev I.V."/>
        </authorList>
    </citation>
    <scope>NUCLEOTIDE SEQUENCE</scope>
    <source>
        <strain evidence="1">AH 40177</strain>
    </source>
</reference>
<comment type="caution">
    <text evidence="1">The sequence shown here is derived from an EMBL/GenBank/DDBJ whole genome shotgun (WGS) entry which is preliminary data.</text>
</comment>
<protein>
    <submittedName>
        <fullName evidence="1">Uncharacterized protein</fullName>
    </submittedName>
</protein>
<dbReference type="OrthoDB" id="3242924at2759"/>